<dbReference type="InterPro" id="IPR027417">
    <property type="entry name" value="P-loop_NTPase"/>
</dbReference>
<feature type="transmembrane region" description="Helical" evidence="9">
    <location>
        <begin position="335"/>
        <end position="355"/>
    </location>
</feature>
<keyword evidence="5" id="KW-0547">Nucleotide-binding</keyword>
<evidence type="ECO:0000256" key="2">
    <source>
        <dbReference type="ARBA" id="ARBA00022448"/>
    </source>
</evidence>
<keyword evidence="13" id="KW-1185">Reference proteome</keyword>
<comment type="subcellular location">
    <subcellularLocation>
        <location evidence="1">Cell membrane</location>
        <topology evidence="1">Multi-pass membrane protein</topology>
    </subcellularLocation>
</comment>
<reference evidence="12" key="1">
    <citation type="journal article" date="2014" name="Int. J. Syst. Evol. Microbiol.">
        <title>Complete genome sequence of Corynebacterium casei LMG S-19264T (=DSM 44701T), isolated from a smear-ripened cheese.</title>
        <authorList>
            <consortium name="US DOE Joint Genome Institute (JGI-PGF)"/>
            <person name="Walter F."/>
            <person name="Albersmeier A."/>
            <person name="Kalinowski J."/>
            <person name="Ruckert C."/>
        </authorList>
    </citation>
    <scope>NUCLEOTIDE SEQUENCE</scope>
    <source>
        <strain evidence="12">JCM 18487</strain>
    </source>
</reference>
<dbReference type="PROSITE" id="PS50929">
    <property type="entry name" value="ABC_TM1F"/>
    <property type="match status" value="1"/>
</dbReference>
<dbReference type="PANTHER" id="PTHR43394:SF1">
    <property type="entry name" value="ATP-BINDING CASSETTE SUB-FAMILY B MEMBER 10, MITOCHONDRIAL"/>
    <property type="match status" value="1"/>
</dbReference>
<dbReference type="RefSeq" id="WP_229776698.1">
    <property type="nucleotide sequence ID" value="NZ_BMOY01000026.1"/>
</dbReference>
<dbReference type="InterPro" id="IPR003593">
    <property type="entry name" value="AAA+_ATPase"/>
</dbReference>
<gene>
    <name evidence="12" type="ORF">GCM10010885_17100</name>
</gene>
<dbReference type="Proteomes" id="UP000637695">
    <property type="component" value="Unassembled WGS sequence"/>
</dbReference>
<dbReference type="GO" id="GO:0015421">
    <property type="term" value="F:ABC-type oligopeptide transporter activity"/>
    <property type="evidence" value="ECO:0007669"/>
    <property type="project" value="TreeGrafter"/>
</dbReference>
<protein>
    <submittedName>
        <fullName evidence="12">ATPase</fullName>
    </submittedName>
</protein>
<dbReference type="FunFam" id="3.40.50.300:FF:000221">
    <property type="entry name" value="Multidrug ABC transporter ATP-binding protein"/>
    <property type="match status" value="1"/>
</dbReference>
<evidence type="ECO:0000256" key="9">
    <source>
        <dbReference type="SAM" id="Phobius"/>
    </source>
</evidence>
<feature type="domain" description="ABC transporter" evidence="10">
    <location>
        <begin position="432"/>
        <end position="665"/>
    </location>
</feature>
<dbReference type="Pfam" id="PF00664">
    <property type="entry name" value="ABC_membrane"/>
    <property type="match status" value="1"/>
</dbReference>
<evidence type="ECO:0000256" key="1">
    <source>
        <dbReference type="ARBA" id="ARBA00004651"/>
    </source>
</evidence>
<keyword evidence="3" id="KW-1003">Cell membrane</keyword>
<dbReference type="CDD" id="cd18541">
    <property type="entry name" value="ABC_6TM_TmrB_like"/>
    <property type="match status" value="1"/>
</dbReference>
<keyword evidence="7 9" id="KW-1133">Transmembrane helix</keyword>
<accession>A0A917KE65</accession>
<evidence type="ECO:0000256" key="7">
    <source>
        <dbReference type="ARBA" id="ARBA00022989"/>
    </source>
</evidence>
<comment type="caution">
    <text evidence="12">The sequence shown here is derived from an EMBL/GenBank/DDBJ whole genome shotgun (WGS) entry which is preliminary data.</text>
</comment>
<keyword evidence="4 9" id="KW-0812">Transmembrane</keyword>
<dbReference type="InterPro" id="IPR003439">
    <property type="entry name" value="ABC_transporter-like_ATP-bd"/>
</dbReference>
<evidence type="ECO:0000256" key="5">
    <source>
        <dbReference type="ARBA" id="ARBA00022741"/>
    </source>
</evidence>
<dbReference type="PROSITE" id="PS50893">
    <property type="entry name" value="ABC_TRANSPORTER_2"/>
    <property type="match status" value="1"/>
</dbReference>
<dbReference type="GO" id="GO:0005886">
    <property type="term" value="C:plasma membrane"/>
    <property type="evidence" value="ECO:0007669"/>
    <property type="project" value="UniProtKB-SubCell"/>
</dbReference>
<evidence type="ECO:0000313" key="12">
    <source>
        <dbReference type="EMBL" id="GGJ08562.1"/>
    </source>
</evidence>
<evidence type="ECO:0000256" key="6">
    <source>
        <dbReference type="ARBA" id="ARBA00022840"/>
    </source>
</evidence>
<evidence type="ECO:0000313" key="13">
    <source>
        <dbReference type="Proteomes" id="UP000637695"/>
    </source>
</evidence>
<dbReference type="GO" id="GO:0005524">
    <property type="term" value="F:ATP binding"/>
    <property type="evidence" value="ECO:0007669"/>
    <property type="project" value="UniProtKB-KW"/>
</dbReference>
<proteinExistence type="predicted"/>
<dbReference type="EMBL" id="BMOY01000026">
    <property type="protein sequence ID" value="GGJ08562.1"/>
    <property type="molecule type" value="Genomic_DNA"/>
</dbReference>
<keyword evidence="6" id="KW-0067">ATP-binding</keyword>
<dbReference type="InterPro" id="IPR039421">
    <property type="entry name" value="Type_1_exporter"/>
</dbReference>
<organism evidence="12 13">
    <name type="scientific">Alicyclobacillus cellulosilyticus</name>
    <dbReference type="NCBI Taxonomy" id="1003997"/>
    <lineage>
        <taxon>Bacteria</taxon>
        <taxon>Bacillati</taxon>
        <taxon>Bacillota</taxon>
        <taxon>Bacilli</taxon>
        <taxon>Bacillales</taxon>
        <taxon>Alicyclobacillaceae</taxon>
        <taxon>Alicyclobacillus</taxon>
    </lineage>
</organism>
<evidence type="ECO:0000259" key="10">
    <source>
        <dbReference type="PROSITE" id="PS50893"/>
    </source>
</evidence>
<dbReference type="Gene3D" id="1.20.1560.10">
    <property type="entry name" value="ABC transporter type 1, transmembrane domain"/>
    <property type="match status" value="1"/>
</dbReference>
<dbReference type="Gene3D" id="3.40.50.300">
    <property type="entry name" value="P-loop containing nucleotide triphosphate hydrolases"/>
    <property type="match status" value="1"/>
</dbReference>
<feature type="transmembrane region" description="Helical" evidence="9">
    <location>
        <begin position="149"/>
        <end position="169"/>
    </location>
</feature>
<dbReference type="SUPFAM" id="SSF90123">
    <property type="entry name" value="ABC transporter transmembrane region"/>
    <property type="match status" value="1"/>
</dbReference>
<evidence type="ECO:0000256" key="4">
    <source>
        <dbReference type="ARBA" id="ARBA00022692"/>
    </source>
</evidence>
<keyword evidence="8 9" id="KW-0472">Membrane</keyword>
<dbReference type="GO" id="GO:0016887">
    <property type="term" value="F:ATP hydrolysis activity"/>
    <property type="evidence" value="ECO:0007669"/>
    <property type="project" value="InterPro"/>
</dbReference>
<dbReference type="PANTHER" id="PTHR43394">
    <property type="entry name" value="ATP-DEPENDENT PERMEASE MDL1, MITOCHONDRIAL"/>
    <property type="match status" value="1"/>
</dbReference>
<sequence>MSGWAHESERLRAAGPGQRTRRALKRARLWYALHPRSAQAAGLRQVCYNLFRPECFWFRNGAACCPHQAYDRFITGQRACRKGGPAIGREADGANPRQLLAGFVRSHLFAYGVGTGAIIASEFVIVQFPHLLGRFTDALSAGQLTPRAVGVYAARLAAVGLLYVLLFGVGQFSNGRLGREFEYELRQRLFSHWETLSTAYYHQRSVGDLLNQALNDVRTVREAMAAGLNQLTNAVFLLCSTLWMTLRTVDVRLTLASMFPLLFVPVFVVAFGPRIRQSSRQVQERLSDMADLTEESLTAIRLIKATGNEPVEARRFAERVEAIVAQQMQVFQQSALFQSLIPLMGSLSFAVALVYGGALTATRQIGIGEFVAFTQYLGMMLNPLQQIGNVINNFQRASASLLRLEVLLAERPDITDPPAPVLVEDIRGAVAVHVPEFRYPGSERPVLRDVHFEVAPGQTVGIVGRTGSGKTTLVNLLPRIFDPPPGTVFIDGHDVRDLRLSDLRGAIAYVPQDGFLFSTTIGENIAFAREGVKREEVEQAARLACIDEDIARFPDGYDTVIGERGVTLSGGQRQRTAIARALLKDAPILILDDSLSAVDMNTEKRIIEHLRALRGRRTTFIVAHRLSAVRDADLILVLDEGRVVERGTHEALLAQGGIYAAMYALQAAGEGVSA</sequence>
<keyword evidence="2" id="KW-0813">Transport</keyword>
<dbReference type="InterPro" id="IPR036640">
    <property type="entry name" value="ABC1_TM_sf"/>
</dbReference>
<dbReference type="AlphaFoldDB" id="A0A917KE65"/>
<evidence type="ECO:0000259" key="11">
    <source>
        <dbReference type="PROSITE" id="PS50929"/>
    </source>
</evidence>
<feature type="transmembrane region" description="Helical" evidence="9">
    <location>
        <begin position="108"/>
        <end position="129"/>
    </location>
</feature>
<feature type="domain" description="ABC transmembrane type-1" evidence="11">
    <location>
        <begin position="113"/>
        <end position="396"/>
    </location>
</feature>
<evidence type="ECO:0000256" key="3">
    <source>
        <dbReference type="ARBA" id="ARBA00022475"/>
    </source>
</evidence>
<reference evidence="12" key="2">
    <citation type="submission" date="2020-09" db="EMBL/GenBank/DDBJ databases">
        <authorList>
            <person name="Sun Q."/>
            <person name="Ohkuma M."/>
        </authorList>
    </citation>
    <scope>NUCLEOTIDE SEQUENCE</scope>
    <source>
        <strain evidence="12">JCM 18487</strain>
    </source>
</reference>
<evidence type="ECO:0000256" key="8">
    <source>
        <dbReference type="ARBA" id="ARBA00023136"/>
    </source>
</evidence>
<dbReference type="Pfam" id="PF00005">
    <property type="entry name" value="ABC_tran"/>
    <property type="match status" value="1"/>
</dbReference>
<dbReference type="SMART" id="SM00382">
    <property type="entry name" value="AAA"/>
    <property type="match status" value="1"/>
</dbReference>
<dbReference type="SUPFAM" id="SSF52540">
    <property type="entry name" value="P-loop containing nucleoside triphosphate hydrolases"/>
    <property type="match status" value="1"/>
</dbReference>
<name>A0A917KE65_9BACL</name>
<feature type="transmembrane region" description="Helical" evidence="9">
    <location>
        <begin position="228"/>
        <end position="246"/>
    </location>
</feature>
<dbReference type="InterPro" id="IPR011527">
    <property type="entry name" value="ABC1_TM_dom"/>
</dbReference>
<feature type="transmembrane region" description="Helical" evidence="9">
    <location>
        <begin position="252"/>
        <end position="271"/>
    </location>
</feature>